<feature type="non-terminal residue" evidence="1">
    <location>
        <position position="276"/>
    </location>
</feature>
<accession>X0TJ82</accession>
<dbReference type="AlphaFoldDB" id="X0TJ82"/>
<evidence type="ECO:0000313" key="1">
    <source>
        <dbReference type="EMBL" id="GAF93583.1"/>
    </source>
</evidence>
<protein>
    <submittedName>
        <fullName evidence="1">Uncharacterized protein</fullName>
    </submittedName>
</protein>
<comment type="caution">
    <text evidence="1">The sequence shown here is derived from an EMBL/GenBank/DDBJ whole genome shotgun (WGS) entry which is preliminary data.</text>
</comment>
<name>X0TJ82_9ZZZZ</name>
<sequence length="276" mass="31851">VVIVGSHNRTRHEVPWDEPGMDFWIFNESASIGWPKKVDALFQMHAEPVWKNPLNRNDPNYPEWIKQEHPFPIFMLDNYDEVPSAESYPLDEIRNDNTLGKLYRGEKRIEFFTSSVAYAIARAVKKDYKVLRLFGVEMESETEYKYQGEGVHYWLGVARGRGIDVYVSGKSRLFSEPLYGYEGGAYLGREQLLERQVILDEHAQKLEIELDDINEQQKGILEKSIGESNGKPGLASPESTQQFFQIIKAQEQSVHDNGMFAGARTEIVRYLEKCDH</sequence>
<proteinExistence type="predicted"/>
<organism evidence="1">
    <name type="scientific">marine sediment metagenome</name>
    <dbReference type="NCBI Taxonomy" id="412755"/>
    <lineage>
        <taxon>unclassified sequences</taxon>
        <taxon>metagenomes</taxon>
        <taxon>ecological metagenomes</taxon>
    </lineage>
</organism>
<reference evidence="1" key="1">
    <citation type="journal article" date="2014" name="Front. Microbiol.">
        <title>High frequency of phylogenetically diverse reductive dehalogenase-homologous genes in deep subseafloor sedimentary metagenomes.</title>
        <authorList>
            <person name="Kawai M."/>
            <person name="Futagami T."/>
            <person name="Toyoda A."/>
            <person name="Takaki Y."/>
            <person name="Nishi S."/>
            <person name="Hori S."/>
            <person name="Arai W."/>
            <person name="Tsubouchi T."/>
            <person name="Morono Y."/>
            <person name="Uchiyama I."/>
            <person name="Ito T."/>
            <person name="Fujiyama A."/>
            <person name="Inagaki F."/>
            <person name="Takami H."/>
        </authorList>
    </citation>
    <scope>NUCLEOTIDE SEQUENCE</scope>
    <source>
        <strain evidence="1">Expedition CK06-06</strain>
    </source>
</reference>
<feature type="non-terminal residue" evidence="1">
    <location>
        <position position="1"/>
    </location>
</feature>
<gene>
    <name evidence="1" type="ORF">S01H1_29877</name>
</gene>
<dbReference type="EMBL" id="BARS01018359">
    <property type="protein sequence ID" value="GAF93583.1"/>
    <property type="molecule type" value="Genomic_DNA"/>
</dbReference>